<dbReference type="PANTHER" id="PTHR43575">
    <property type="entry name" value="PROTEIN ABCI7, CHLOROPLASTIC"/>
    <property type="match status" value="1"/>
</dbReference>
<dbReference type="Proteomes" id="UP000178771">
    <property type="component" value="Unassembled WGS sequence"/>
</dbReference>
<organism evidence="2 3">
    <name type="scientific">candidate division WWE3 bacterium RIFCSPLOWO2_01_FULL_39_13</name>
    <dbReference type="NCBI Taxonomy" id="1802624"/>
    <lineage>
        <taxon>Bacteria</taxon>
        <taxon>Katanobacteria</taxon>
    </lineage>
</organism>
<dbReference type="SUPFAM" id="SSF101960">
    <property type="entry name" value="Stabilizer of iron transporter SufD"/>
    <property type="match status" value="1"/>
</dbReference>
<feature type="domain" description="SUF system FeS cluster assembly SufBD core" evidence="1">
    <location>
        <begin position="34"/>
        <end position="171"/>
    </location>
</feature>
<name>A0A1F4V3T0_UNCKA</name>
<dbReference type="EMBL" id="MEVH01000012">
    <property type="protein sequence ID" value="OGC51845.1"/>
    <property type="molecule type" value="Genomic_DNA"/>
</dbReference>
<dbReference type="InterPro" id="IPR000825">
    <property type="entry name" value="SUF_FeS_clus_asmbl_SufBD_core"/>
</dbReference>
<protein>
    <recommendedName>
        <fullName evidence="1">SUF system FeS cluster assembly SufBD core domain-containing protein</fullName>
    </recommendedName>
</protein>
<gene>
    <name evidence="2" type="ORF">A2982_03910</name>
</gene>
<dbReference type="GO" id="GO:0016226">
    <property type="term" value="P:iron-sulfur cluster assembly"/>
    <property type="evidence" value="ECO:0007669"/>
    <property type="project" value="InterPro"/>
</dbReference>
<comment type="caution">
    <text evidence="2">The sequence shown here is derived from an EMBL/GenBank/DDBJ whole genome shotgun (WGS) entry which is preliminary data.</text>
</comment>
<dbReference type="Pfam" id="PF01458">
    <property type="entry name" value="SUFBD_core"/>
    <property type="match status" value="1"/>
</dbReference>
<proteinExistence type="predicted"/>
<reference evidence="2 3" key="1">
    <citation type="journal article" date="2016" name="Nat. Commun.">
        <title>Thousands of microbial genomes shed light on interconnected biogeochemical processes in an aquifer system.</title>
        <authorList>
            <person name="Anantharaman K."/>
            <person name="Brown C.T."/>
            <person name="Hug L.A."/>
            <person name="Sharon I."/>
            <person name="Castelle C.J."/>
            <person name="Probst A.J."/>
            <person name="Thomas B.C."/>
            <person name="Singh A."/>
            <person name="Wilkins M.J."/>
            <person name="Karaoz U."/>
            <person name="Brodie E.L."/>
            <person name="Williams K.H."/>
            <person name="Hubbard S.S."/>
            <person name="Banfield J.F."/>
        </authorList>
    </citation>
    <scope>NUCLEOTIDE SEQUENCE [LARGE SCALE GENOMIC DNA]</scope>
</reference>
<evidence type="ECO:0000313" key="3">
    <source>
        <dbReference type="Proteomes" id="UP000178771"/>
    </source>
</evidence>
<dbReference type="AlphaFoldDB" id="A0A1F4V3T0"/>
<dbReference type="STRING" id="1802624.A2982_03910"/>
<evidence type="ECO:0000313" key="2">
    <source>
        <dbReference type="EMBL" id="OGC51845.1"/>
    </source>
</evidence>
<dbReference type="PANTHER" id="PTHR43575:SF1">
    <property type="entry name" value="PROTEIN ABCI7, CHLOROPLASTIC"/>
    <property type="match status" value="1"/>
</dbReference>
<accession>A0A1F4V3T0</accession>
<dbReference type="InterPro" id="IPR055346">
    <property type="entry name" value="Fe-S_cluster_assembly_SufBD"/>
</dbReference>
<dbReference type="InterPro" id="IPR037284">
    <property type="entry name" value="SUF_FeS_clus_asmbl_SufBD_sf"/>
</dbReference>
<evidence type="ECO:0000259" key="1">
    <source>
        <dbReference type="Pfam" id="PF01458"/>
    </source>
</evidence>
<sequence>MEILTVNSSKIKKRIMISGNETIFLAGFGGGECDLEIMLKNDNASCSLYGIIIGKNGDNFRISTVSLHKGISTYSYIHIKSVLDGSSHLVYDGIIKVEKGARYSDSYLKNDNLLIGDNASVESSPKLEILDDDVKASHGVTISNIDSESIFYLMARGLSEQSAKDLYIKGFANDIIKNVSSRVELPSEILKYSYAKI</sequence>